<dbReference type="Gene3D" id="3.40.630.30">
    <property type="match status" value="1"/>
</dbReference>
<dbReference type="InterPro" id="IPR050832">
    <property type="entry name" value="Bact_Acetyltransf"/>
</dbReference>
<evidence type="ECO:0000313" key="4">
    <source>
        <dbReference type="EMBL" id="SHO65057.1"/>
    </source>
</evidence>
<name>A0A1M7ZJK7_9HYPH</name>
<dbReference type="InterPro" id="IPR016181">
    <property type="entry name" value="Acyl_CoA_acyltransferase"/>
</dbReference>
<protein>
    <submittedName>
        <fullName evidence="4">Acetyltransferase (GNAT) family protein</fullName>
    </submittedName>
</protein>
<organism evidence="4 5">
    <name type="scientific">Pseudoxanthobacter soli DSM 19599</name>
    <dbReference type="NCBI Taxonomy" id="1123029"/>
    <lineage>
        <taxon>Bacteria</taxon>
        <taxon>Pseudomonadati</taxon>
        <taxon>Pseudomonadota</taxon>
        <taxon>Alphaproteobacteria</taxon>
        <taxon>Hyphomicrobiales</taxon>
        <taxon>Segnochrobactraceae</taxon>
        <taxon>Pseudoxanthobacter</taxon>
    </lineage>
</organism>
<dbReference type="Proteomes" id="UP000186406">
    <property type="component" value="Unassembled WGS sequence"/>
</dbReference>
<keyword evidence="2" id="KW-0012">Acyltransferase</keyword>
<dbReference type="RefSeq" id="WP_244530830.1">
    <property type="nucleotide sequence ID" value="NZ_FRXO01000003.1"/>
</dbReference>
<sequence length="229" mass="24961">MADESPPPPSGPWWKTSSWSPLSWSASSWPMLTWDYWSAPSATRASDPVDPAPAGWWWADLGQTGLWSFADWRFAREPVIEAAEDADLPDLADIHAASFSQTWSEDEIAALMGGAGVFCLVARRGTPYGTRRPIGFIMMRSVAGEAEVLTIAVHPHHRGAGIGGLLTDAALRRLYVDGVACVFLEVDTQNAPALAVYRRRGFVQVGQRPGYYAHAAGQGHALVLRCDLR</sequence>
<dbReference type="CDD" id="cd04301">
    <property type="entry name" value="NAT_SF"/>
    <property type="match status" value="1"/>
</dbReference>
<dbReference type="GO" id="GO:0016747">
    <property type="term" value="F:acyltransferase activity, transferring groups other than amino-acyl groups"/>
    <property type="evidence" value="ECO:0007669"/>
    <property type="project" value="InterPro"/>
</dbReference>
<dbReference type="Pfam" id="PF00583">
    <property type="entry name" value="Acetyltransf_1"/>
    <property type="match status" value="1"/>
</dbReference>
<feature type="domain" description="N-acetyltransferase" evidence="3">
    <location>
        <begin position="78"/>
        <end position="229"/>
    </location>
</feature>
<dbReference type="PANTHER" id="PTHR43877">
    <property type="entry name" value="AMINOALKYLPHOSPHONATE N-ACETYLTRANSFERASE-RELATED-RELATED"/>
    <property type="match status" value="1"/>
</dbReference>
<dbReference type="EMBL" id="FRXO01000003">
    <property type="protein sequence ID" value="SHO65057.1"/>
    <property type="molecule type" value="Genomic_DNA"/>
</dbReference>
<evidence type="ECO:0000256" key="2">
    <source>
        <dbReference type="ARBA" id="ARBA00023315"/>
    </source>
</evidence>
<gene>
    <name evidence="4" type="ORF">SAMN02745172_01955</name>
</gene>
<dbReference type="AlphaFoldDB" id="A0A1M7ZJK7"/>
<keyword evidence="5" id="KW-1185">Reference proteome</keyword>
<dbReference type="InterPro" id="IPR000182">
    <property type="entry name" value="GNAT_dom"/>
</dbReference>
<evidence type="ECO:0000259" key="3">
    <source>
        <dbReference type="PROSITE" id="PS51186"/>
    </source>
</evidence>
<evidence type="ECO:0000313" key="5">
    <source>
        <dbReference type="Proteomes" id="UP000186406"/>
    </source>
</evidence>
<accession>A0A1M7ZJK7</accession>
<dbReference type="STRING" id="1123029.SAMN02745172_01955"/>
<keyword evidence="1 4" id="KW-0808">Transferase</keyword>
<dbReference type="SUPFAM" id="SSF55729">
    <property type="entry name" value="Acyl-CoA N-acyltransferases (Nat)"/>
    <property type="match status" value="1"/>
</dbReference>
<dbReference type="PROSITE" id="PS51186">
    <property type="entry name" value="GNAT"/>
    <property type="match status" value="1"/>
</dbReference>
<proteinExistence type="predicted"/>
<evidence type="ECO:0000256" key="1">
    <source>
        <dbReference type="ARBA" id="ARBA00022679"/>
    </source>
</evidence>
<reference evidence="4 5" key="1">
    <citation type="submission" date="2016-12" db="EMBL/GenBank/DDBJ databases">
        <authorList>
            <person name="Song W.-J."/>
            <person name="Kurnit D.M."/>
        </authorList>
    </citation>
    <scope>NUCLEOTIDE SEQUENCE [LARGE SCALE GENOMIC DNA]</scope>
    <source>
        <strain evidence="4 5">DSM 19599</strain>
    </source>
</reference>